<gene>
    <name evidence="4" type="ORF">CJ030_MR0G008590</name>
</gene>
<feature type="transmembrane region" description="Helical" evidence="2">
    <location>
        <begin position="340"/>
        <end position="362"/>
    </location>
</feature>
<comment type="caution">
    <text evidence="4">The sequence shown here is derived from an EMBL/GenBank/DDBJ whole genome shotgun (WGS) entry which is preliminary data.</text>
</comment>
<evidence type="ECO:0000313" key="4">
    <source>
        <dbReference type="EMBL" id="KAB1200040.1"/>
    </source>
</evidence>
<dbReference type="SMART" id="SM00248">
    <property type="entry name" value="ANK"/>
    <property type="match status" value="2"/>
</dbReference>
<feature type="region of interest" description="Disordered" evidence="1">
    <location>
        <begin position="32"/>
        <end position="96"/>
    </location>
</feature>
<dbReference type="Pfam" id="PF13962">
    <property type="entry name" value="PGG"/>
    <property type="match status" value="1"/>
</dbReference>
<feature type="region of interest" description="Disordered" evidence="1">
    <location>
        <begin position="436"/>
        <end position="458"/>
    </location>
</feature>
<organism evidence="4 5">
    <name type="scientific">Morella rubra</name>
    <name type="common">Chinese bayberry</name>
    <dbReference type="NCBI Taxonomy" id="262757"/>
    <lineage>
        <taxon>Eukaryota</taxon>
        <taxon>Viridiplantae</taxon>
        <taxon>Streptophyta</taxon>
        <taxon>Embryophyta</taxon>
        <taxon>Tracheophyta</taxon>
        <taxon>Spermatophyta</taxon>
        <taxon>Magnoliopsida</taxon>
        <taxon>eudicotyledons</taxon>
        <taxon>Gunneridae</taxon>
        <taxon>Pentapetalae</taxon>
        <taxon>rosids</taxon>
        <taxon>fabids</taxon>
        <taxon>Fagales</taxon>
        <taxon>Myricaceae</taxon>
        <taxon>Morella</taxon>
    </lineage>
</organism>
<feature type="transmembrane region" description="Helical" evidence="2">
    <location>
        <begin position="374"/>
        <end position="395"/>
    </location>
</feature>
<dbReference type="SUPFAM" id="SSF48403">
    <property type="entry name" value="Ankyrin repeat"/>
    <property type="match status" value="1"/>
</dbReference>
<keyword evidence="2" id="KW-1133">Transmembrane helix</keyword>
<feature type="domain" description="PGG" evidence="3">
    <location>
        <begin position="248"/>
        <end position="360"/>
    </location>
</feature>
<protein>
    <recommendedName>
        <fullName evidence="3">PGG domain-containing protein</fullName>
    </recommendedName>
</protein>
<evidence type="ECO:0000256" key="2">
    <source>
        <dbReference type="SAM" id="Phobius"/>
    </source>
</evidence>
<dbReference type="InterPro" id="IPR002110">
    <property type="entry name" value="Ankyrin_rpt"/>
</dbReference>
<accession>A0A6A1ULM1</accession>
<evidence type="ECO:0000259" key="3">
    <source>
        <dbReference type="Pfam" id="PF13962"/>
    </source>
</evidence>
<feature type="compositionally biased region" description="Basic and acidic residues" evidence="1">
    <location>
        <begin position="10"/>
        <end position="20"/>
    </location>
</feature>
<dbReference type="OrthoDB" id="1923662at2759"/>
<evidence type="ECO:0000256" key="1">
    <source>
        <dbReference type="SAM" id="MobiDB-lite"/>
    </source>
</evidence>
<dbReference type="Gene3D" id="1.25.40.20">
    <property type="entry name" value="Ankyrin repeat-containing domain"/>
    <property type="match status" value="1"/>
</dbReference>
<dbReference type="EMBL" id="RXIC02000241">
    <property type="protein sequence ID" value="KAB1200040.1"/>
    <property type="molecule type" value="Genomic_DNA"/>
</dbReference>
<reference evidence="4 5" key="1">
    <citation type="journal article" date="2019" name="Plant Biotechnol. J.">
        <title>The red bayberry genome and genetic basis of sex determination.</title>
        <authorList>
            <person name="Jia H.M."/>
            <person name="Jia H.J."/>
            <person name="Cai Q.L."/>
            <person name="Wang Y."/>
            <person name="Zhao H.B."/>
            <person name="Yang W.F."/>
            <person name="Wang G.Y."/>
            <person name="Li Y.H."/>
            <person name="Zhan D.L."/>
            <person name="Shen Y.T."/>
            <person name="Niu Q.F."/>
            <person name="Chang L."/>
            <person name="Qiu J."/>
            <person name="Zhao L."/>
            <person name="Xie H.B."/>
            <person name="Fu W.Y."/>
            <person name="Jin J."/>
            <person name="Li X.W."/>
            <person name="Jiao Y."/>
            <person name="Zhou C.C."/>
            <person name="Tu T."/>
            <person name="Chai C.Y."/>
            <person name="Gao J.L."/>
            <person name="Fan L.J."/>
            <person name="van de Weg E."/>
            <person name="Wang J.Y."/>
            <person name="Gao Z.S."/>
        </authorList>
    </citation>
    <scope>NUCLEOTIDE SEQUENCE [LARGE SCALE GENOMIC DNA]</scope>
    <source>
        <tissue evidence="4">Leaves</tissue>
    </source>
</reference>
<keyword evidence="2" id="KW-0472">Membrane</keyword>
<dbReference type="InterPro" id="IPR026961">
    <property type="entry name" value="PGG_dom"/>
</dbReference>
<feature type="compositionally biased region" description="Polar residues" evidence="1">
    <location>
        <begin position="32"/>
        <end position="63"/>
    </location>
</feature>
<dbReference type="AlphaFoldDB" id="A0A6A1ULM1"/>
<name>A0A6A1ULM1_9ROSI</name>
<dbReference type="GO" id="GO:0016020">
    <property type="term" value="C:membrane"/>
    <property type="evidence" value="ECO:0007669"/>
    <property type="project" value="TreeGrafter"/>
</dbReference>
<keyword evidence="2" id="KW-0812">Transmembrane</keyword>
<feature type="transmembrane region" description="Helical" evidence="2">
    <location>
        <begin position="253"/>
        <end position="273"/>
    </location>
</feature>
<feature type="transmembrane region" description="Helical" evidence="2">
    <location>
        <begin position="293"/>
        <end position="319"/>
    </location>
</feature>
<sequence>MYCSSARGNEVPKKKSSHESALELARILVKSDTSWESTSAAVDSSTPTLHKYAKNSSVGSSKENGGGERLPSSNTEQQEHGSSTETGGGEGLVSSSCLPQVEEGGITPLFLATKSGCVEIVREILQTYPQAVEHIDKDGRTILHAAIKYRQLEVFNHVLKMEVAMRWLVRKLDNKGNSILHMAGKKPSEYVPEKLEGPALELQEELLWFERVKSVMKTHFIAHRNSMKQTAETLFASTNKDLRDAAREWLKHTAEGCTIVAVLIATVAFAAAYTIPGGENQNTGFPVLLYQPFFVVFTAADVLSLAFALTSVVIFLSILTAPFRLDDFKQSLPNKLMLGFTFLFLSVSMMMIAFAATIILMIRSNARWTKVLLYSLSFLPVGIFALSYLPLYVSLSRTYKYLLKKIVQAVPCSNWFLARSKYTNFFSRSGIQVTNSSNRRHSQHPSSIKNRSETEEFC</sequence>
<dbReference type="Pfam" id="PF12796">
    <property type="entry name" value="Ank_2"/>
    <property type="match status" value="1"/>
</dbReference>
<dbReference type="PANTHER" id="PTHR24177:SF314">
    <property type="entry name" value="PROTEIN ACCELERATED CELL DEATH 6-LIKE ISOFORM X1"/>
    <property type="match status" value="1"/>
</dbReference>
<dbReference type="Proteomes" id="UP000516437">
    <property type="component" value="Unassembled WGS sequence"/>
</dbReference>
<evidence type="ECO:0000313" key="5">
    <source>
        <dbReference type="Proteomes" id="UP000516437"/>
    </source>
</evidence>
<keyword evidence="5" id="KW-1185">Reference proteome</keyword>
<dbReference type="InterPro" id="IPR036770">
    <property type="entry name" value="Ankyrin_rpt-contain_sf"/>
</dbReference>
<dbReference type="PANTHER" id="PTHR24177">
    <property type="entry name" value="CASKIN"/>
    <property type="match status" value="1"/>
</dbReference>
<proteinExistence type="predicted"/>
<feature type="region of interest" description="Disordered" evidence="1">
    <location>
        <begin position="1"/>
        <end position="20"/>
    </location>
</feature>